<dbReference type="SMART" id="SM00382">
    <property type="entry name" value="AAA"/>
    <property type="match status" value="1"/>
</dbReference>
<dbReference type="InterPro" id="IPR003439">
    <property type="entry name" value="ABC_transporter-like_ATP-bd"/>
</dbReference>
<accession>A0A1M5XG56</accession>
<dbReference type="InterPro" id="IPR017871">
    <property type="entry name" value="ABC_transporter-like_CS"/>
</dbReference>
<dbReference type="PROSITE" id="PS50893">
    <property type="entry name" value="ABC_TRANSPORTER_2"/>
    <property type="match status" value="1"/>
</dbReference>
<evidence type="ECO:0000256" key="4">
    <source>
        <dbReference type="ARBA" id="ARBA00022840"/>
    </source>
</evidence>
<dbReference type="OrthoDB" id="9802264at2"/>
<dbReference type="GO" id="GO:0022857">
    <property type="term" value="F:transmembrane transporter activity"/>
    <property type="evidence" value="ECO:0007669"/>
    <property type="project" value="UniProtKB-ARBA"/>
</dbReference>
<evidence type="ECO:0000256" key="3">
    <source>
        <dbReference type="ARBA" id="ARBA00022741"/>
    </source>
</evidence>
<dbReference type="RefSeq" id="WP_072832087.1">
    <property type="nucleotide sequence ID" value="NZ_FQXP01000008.1"/>
</dbReference>
<keyword evidence="4 6" id="KW-0067">ATP-binding</keyword>
<dbReference type="GO" id="GO:0005524">
    <property type="term" value="F:ATP binding"/>
    <property type="evidence" value="ECO:0007669"/>
    <property type="project" value="UniProtKB-KW"/>
</dbReference>
<dbReference type="Proteomes" id="UP000184526">
    <property type="component" value="Unassembled WGS sequence"/>
</dbReference>
<organism evidence="6 7">
    <name type="scientific">Clostridium collagenovorans DSM 3089</name>
    <dbReference type="NCBI Taxonomy" id="1121306"/>
    <lineage>
        <taxon>Bacteria</taxon>
        <taxon>Bacillati</taxon>
        <taxon>Bacillota</taxon>
        <taxon>Clostridia</taxon>
        <taxon>Eubacteriales</taxon>
        <taxon>Clostridiaceae</taxon>
        <taxon>Clostridium</taxon>
    </lineage>
</organism>
<reference evidence="6 7" key="1">
    <citation type="submission" date="2016-11" db="EMBL/GenBank/DDBJ databases">
        <authorList>
            <person name="Jaros S."/>
            <person name="Januszkiewicz K."/>
            <person name="Wedrychowicz H."/>
        </authorList>
    </citation>
    <scope>NUCLEOTIDE SEQUENCE [LARGE SCALE GENOMIC DNA]</scope>
    <source>
        <strain evidence="6 7">DSM 3089</strain>
    </source>
</reference>
<dbReference type="PROSITE" id="PS00211">
    <property type="entry name" value="ABC_TRANSPORTER_1"/>
    <property type="match status" value="1"/>
</dbReference>
<dbReference type="AlphaFoldDB" id="A0A1M5XG56"/>
<dbReference type="EMBL" id="FQXP01000008">
    <property type="protein sequence ID" value="SHH98827.1"/>
    <property type="molecule type" value="Genomic_DNA"/>
</dbReference>
<dbReference type="Gene3D" id="3.40.50.300">
    <property type="entry name" value="P-loop containing nucleotide triphosphate hydrolases"/>
    <property type="match status" value="1"/>
</dbReference>
<keyword evidence="7" id="KW-1185">Reference proteome</keyword>
<protein>
    <submittedName>
        <fullName evidence="6">Putative ABC transport system ATP-binding protein</fullName>
    </submittedName>
</protein>
<dbReference type="CDD" id="cd03255">
    <property type="entry name" value="ABC_MJ0796_LolCDE_FtsE"/>
    <property type="match status" value="1"/>
</dbReference>
<dbReference type="PANTHER" id="PTHR42798">
    <property type="entry name" value="LIPOPROTEIN-RELEASING SYSTEM ATP-BINDING PROTEIN LOLD"/>
    <property type="match status" value="1"/>
</dbReference>
<evidence type="ECO:0000259" key="5">
    <source>
        <dbReference type="PROSITE" id="PS50893"/>
    </source>
</evidence>
<evidence type="ECO:0000256" key="2">
    <source>
        <dbReference type="ARBA" id="ARBA00022448"/>
    </source>
</evidence>
<dbReference type="Pfam" id="PF00005">
    <property type="entry name" value="ABC_tran"/>
    <property type="match status" value="1"/>
</dbReference>
<dbReference type="InterPro" id="IPR003593">
    <property type="entry name" value="AAA+_ATPase"/>
</dbReference>
<proteinExistence type="inferred from homology"/>
<keyword evidence="3" id="KW-0547">Nucleotide-binding</keyword>
<comment type="similarity">
    <text evidence="1">Belongs to the ABC transporter superfamily.</text>
</comment>
<dbReference type="InterPro" id="IPR017911">
    <property type="entry name" value="MacB-like_ATP-bd"/>
</dbReference>
<dbReference type="SUPFAM" id="SSF52540">
    <property type="entry name" value="P-loop containing nucleoside triphosphate hydrolases"/>
    <property type="match status" value="1"/>
</dbReference>
<dbReference type="InterPro" id="IPR027417">
    <property type="entry name" value="P-loop_NTPase"/>
</dbReference>
<evidence type="ECO:0000256" key="1">
    <source>
        <dbReference type="ARBA" id="ARBA00005417"/>
    </source>
</evidence>
<dbReference type="GO" id="GO:0098796">
    <property type="term" value="C:membrane protein complex"/>
    <property type="evidence" value="ECO:0007669"/>
    <property type="project" value="UniProtKB-ARBA"/>
</dbReference>
<dbReference type="FunFam" id="3.40.50.300:FF:000032">
    <property type="entry name" value="Export ABC transporter ATP-binding protein"/>
    <property type="match status" value="1"/>
</dbReference>
<keyword evidence="2" id="KW-0813">Transport</keyword>
<evidence type="ECO:0000313" key="7">
    <source>
        <dbReference type="Proteomes" id="UP000184526"/>
    </source>
</evidence>
<feature type="domain" description="ABC transporter" evidence="5">
    <location>
        <begin position="5"/>
        <end position="231"/>
    </location>
</feature>
<name>A0A1M5XG56_9CLOT</name>
<dbReference type="STRING" id="1121306.SAMN02745196_02225"/>
<dbReference type="PANTHER" id="PTHR42798:SF6">
    <property type="entry name" value="CELL DIVISION ATP-BINDING PROTEIN FTSE"/>
    <property type="match status" value="1"/>
</dbReference>
<dbReference type="GO" id="GO:0016887">
    <property type="term" value="F:ATP hydrolysis activity"/>
    <property type="evidence" value="ECO:0007669"/>
    <property type="project" value="InterPro"/>
</dbReference>
<sequence>MSKLIELKNIEKFYKLRDEKLHALKSINLTINQGDFLMIMGKSGSGKTTLLNILGLLDSFDGGIYNFNGEDLINLYEDKKSELRNKYMGFIFQQFHLIESLSIGGNVELPLLYAGNIPVAERRERVDKYLDLVGLLNKKNVKPTELSGGQQQRIAIARALINNPYVIFADEPTGALDSETGEEIMNILKRMNEENKTIVMVTHDADLVRYANKVIYIKDGVITKVDEKCPL</sequence>
<gene>
    <name evidence="6" type="ORF">SAMN02745196_02225</name>
</gene>
<evidence type="ECO:0000313" key="6">
    <source>
        <dbReference type="EMBL" id="SHH98827.1"/>
    </source>
</evidence>